<dbReference type="OrthoDB" id="5350595at2759"/>
<protein>
    <submittedName>
        <fullName evidence="2">Retinoic acid induced 16-like protein-domain-containing protein</fullName>
    </submittedName>
</protein>
<dbReference type="OMA" id="ICDWRAV"/>
<sequence>MSLFLSKLLAGRNNSKTKLELLSDAWTSIQKYYETAADPLKDAIDVTPIPCCLQNIVKLIQAEELEYERASDSLETGPCLEYVLQKRVLEELVEFAKVDTPIGMRIHCLRFFCSLVTNVHAQLLPERAVHAPLQKLINSCHRLISQHYERLAADGECSEERAAAIATLSLELVKLMHGVFSHFKGTNAALMDLFFERGWCRGLGENVWRSSKDGKTFHKRRESMDEKIAWNMFLTPRFDMFTFLIDYMNIPGETGEIAREAILFALRLLDGDPEYVCYVVEYSGLCEVVAERLALFYAKLPKNAGAFSISSNNRVVPIRPPRRRIHFSVPAMITNNSLMITVNAHNSFKKKRRKRSSFDANFVRSLESIRDGERIVDEFYSFWEYLNDVARVADRRLMTALMAQLTTSFWHPVVCTALSSPSATLATAATAYTTEMVRSLTDQKLLHAFLVVLIGEEGGVGKDLEPEIRSTQPRQDLLDDEREDTESLQTDEEEEEKDKVATFAEDDLTLRSLLINRLDAEAPDLSLASLRLFDTIIETYNQFAIYNLVLRNYLDITPDGEYLEDLEKAEEAKDTDTSSVGSKTMDDRSSTKSEKVDDLAIGQKAEETKTDKNDKVRWIVERILSLLPLEDELERMKSPPLSSVISSDSFTSSVKDPMSPGVEENPTPKSSLGDGTGQNVVIPGNSYDDYFHEARERFQYGLLAKNFWRTPYPPEKTKKDYAREAEHRKGRPQRRPMSMIVSSKDAELHRDNGFENDTLSIRKLYGSYEGLFMSRIFDLFFKLLESPMEQNLLVTSILQKIAGVVDKRVDGVICEWRAIRVGGDGALYGGVWTLPSGKGNRRSLYSMLEQVTFEALKRAQLVPNFETRISIAKKRGVLAGHNPPVQHAAHPKRSTSTYTLSSSTPTPRDNGKRSLSRHPSLSQLVFSKGASSPINEVPGSPSSPSGTKSTGLTSLRVNTNPHSNGSGREKTNGVLPPPTKSSNSSTSSRGSNSNGTSNGSSTNHANNSSNNGASSPSTSFFQQSQRTNATPVTMTNPFAKLSNFVNSYIVLQEFCKELAAVILVRHASNNSESGLMRYQDHHHKRESMFGAPNDYWLEDRALDDDDILDGEKPSMDKWRNRISMVSTLADWRSVRSLDMIDEALSNRIRSASSDGKW</sequence>
<feature type="compositionally biased region" description="Basic and acidic residues" evidence="1">
    <location>
        <begin position="715"/>
        <end position="727"/>
    </location>
</feature>
<feature type="compositionally biased region" description="Low complexity" evidence="1">
    <location>
        <begin position="638"/>
        <end position="653"/>
    </location>
</feature>
<dbReference type="InParanoid" id="A0A1X2HSG7"/>
<feature type="region of interest" description="Disordered" evidence="1">
    <location>
        <begin position="463"/>
        <end position="498"/>
    </location>
</feature>
<feature type="compositionally biased region" description="Polar residues" evidence="1">
    <location>
        <begin position="917"/>
        <end position="934"/>
    </location>
</feature>
<dbReference type="Proteomes" id="UP000242180">
    <property type="component" value="Unassembled WGS sequence"/>
</dbReference>
<feature type="compositionally biased region" description="Basic and acidic residues" evidence="1">
    <location>
        <begin position="584"/>
        <end position="607"/>
    </location>
</feature>
<feature type="region of interest" description="Disordered" evidence="1">
    <location>
        <begin position="715"/>
        <end position="736"/>
    </location>
</feature>
<gene>
    <name evidence="2" type="ORF">BCR43DRAFT_554945</name>
</gene>
<name>A0A1X2HSG7_SYNRA</name>
<keyword evidence="3" id="KW-1185">Reference proteome</keyword>
<evidence type="ECO:0000313" key="2">
    <source>
        <dbReference type="EMBL" id="ORZ02510.1"/>
    </source>
</evidence>
<dbReference type="PANTHER" id="PTHR21705:SF11">
    <property type="entry name" value="FHIP FAMILY PROTEIN CG3558"/>
    <property type="match status" value="1"/>
</dbReference>
<accession>A0A1X2HSG7</accession>
<feature type="region of interest" description="Disordered" evidence="1">
    <location>
        <begin position="637"/>
        <end position="678"/>
    </location>
</feature>
<dbReference type="PANTHER" id="PTHR21705">
    <property type="entry name" value="RAI16 PROTEIN-RELATED"/>
    <property type="match status" value="1"/>
</dbReference>
<evidence type="ECO:0000256" key="1">
    <source>
        <dbReference type="SAM" id="MobiDB-lite"/>
    </source>
</evidence>
<feature type="region of interest" description="Disordered" evidence="1">
    <location>
        <begin position="880"/>
        <end position="1028"/>
    </location>
</feature>
<dbReference type="EMBL" id="MCGN01000001">
    <property type="protein sequence ID" value="ORZ02510.1"/>
    <property type="molecule type" value="Genomic_DNA"/>
</dbReference>
<comment type="caution">
    <text evidence="2">The sequence shown here is derived from an EMBL/GenBank/DDBJ whole genome shotgun (WGS) entry which is preliminary data.</text>
</comment>
<feature type="compositionally biased region" description="Polar residues" evidence="1">
    <location>
        <begin position="956"/>
        <end position="966"/>
    </location>
</feature>
<dbReference type="Pfam" id="PF19311">
    <property type="entry name" value="KELAA"/>
    <property type="match status" value="1"/>
</dbReference>
<dbReference type="Pfam" id="PF10257">
    <property type="entry name" value="RAI16-like"/>
    <property type="match status" value="1"/>
</dbReference>
<feature type="compositionally biased region" description="Low complexity" evidence="1">
    <location>
        <begin position="981"/>
        <end position="1025"/>
    </location>
</feature>
<dbReference type="AlphaFoldDB" id="A0A1X2HSG7"/>
<feature type="compositionally biased region" description="Low complexity" evidence="1">
    <location>
        <begin position="938"/>
        <end position="955"/>
    </location>
</feature>
<feature type="region of interest" description="Disordered" evidence="1">
    <location>
        <begin position="569"/>
        <end position="607"/>
    </location>
</feature>
<feature type="compositionally biased region" description="Acidic residues" evidence="1">
    <location>
        <begin position="478"/>
        <end position="496"/>
    </location>
</feature>
<reference evidence="2 3" key="1">
    <citation type="submission" date="2016-07" db="EMBL/GenBank/DDBJ databases">
        <title>Pervasive Adenine N6-methylation of Active Genes in Fungi.</title>
        <authorList>
            <consortium name="DOE Joint Genome Institute"/>
            <person name="Mondo S.J."/>
            <person name="Dannebaum R.O."/>
            <person name="Kuo R.C."/>
            <person name="Labutti K."/>
            <person name="Haridas S."/>
            <person name="Kuo A."/>
            <person name="Salamov A."/>
            <person name="Ahrendt S.R."/>
            <person name="Lipzen A."/>
            <person name="Sullivan W."/>
            <person name="Andreopoulos W.B."/>
            <person name="Clum A."/>
            <person name="Lindquist E."/>
            <person name="Daum C."/>
            <person name="Ramamoorthy G.K."/>
            <person name="Gryganskyi A."/>
            <person name="Culley D."/>
            <person name="Magnuson J.K."/>
            <person name="James T.Y."/>
            <person name="O'Malley M.A."/>
            <person name="Stajich J.E."/>
            <person name="Spatafora J.W."/>
            <person name="Visel A."/>
            <person name="Grigoriev I.V."/>
        </authorList>
    </citation>
    <scope>NUCLEOTIDE SEQUENCE [LARGE SCALE GENOMIC DNA]</scope>
    <source>
        <strain evidence="2 3">NRRL 2496</strain>
    </source>
</reference>
<dbReference type="InterPro" id="IPR019384">
    <property type="entry name" value="FHIP"/>
</dbReference>
<organism evidence="2 3">
    <name type="scientific">Syncephalastrum racemosum</name>
    <name type="common">Filamentous fungus</name>
    <dbReference type="NCBI Taxonomy" id="13706"/>
    <lineage>
        <taxon>Eukaryota</taxon>
        <taxon>Fungi</taxon>
        <taxon>Fungi incertae sedis</taxon>
        <taxon>Mucoromycota</taxon>
        <taxon>Mucoromycotina</taxon>
        <taxon>Mucoromycetes</taxon>
        <taxon>Mucorales</taxon>
        <taxon>Syncephalastraceae</taxon>
        <taxon>Syncephalastrum</taxon>
    </lineage>
</organism>
<proteinExistence type="predicted"/>
<dbReference type="InterPro" id="IPR045668">
    <property type="entry name" value="FHIP_KELAA_motif"/>
</dbReference>
<evidence type="ECO:0000313" key="3">
    <source>
        <dbReference type="Proteomes" id="UP000242180"/>
    </source>
</evidence>
<feature type="compositionally biased region" description="Low complexity" evidence="1">
    <location>
        <begin position="894"/>
        <end position="906"/>
    </location>
</feature>